<dbReference type="Gene3D" id="3.30.200.20">
    <property type="entry name" value="Phosphorylase Kinase, domain 1"/>
    <property type="match status" value="1"/>
</dbReference>
<evidence type="ECO:0000313" key="19">
    <source>
        <dbReference type="WBParaSite" id="L893_g19020.t1"/>
    </source>
</evidence>
<sequence>MFLSALGRSEVQATLSKVMFHTSQGYCRTAEDVLGNGRNVQQQPSILESPSTSTRKRTEHRRSEWRSFSEASVLRPGRAFCRARAMSFPLGDLTNLVANPRTTPHSLRRRSRTSSLYSSTVAAVDANHFELTQMLGQGSFGKVFLVRKNRGYDSGELYAMKVLTKVTLKLRDRVRSKMERDILARIQHPFIVRLHYAFQTGEKLYLVLDFLQGGDLFTRLAKEGSFPEHEVKFYMAELVLAIHHLHSLGIVYRDLKPENILLDIDGHVKLTDFGLCKEQMTAESRTHSFCGTVEYMAPEVVGRRGHSFAADWWSLAVLMFEMITGSLPFRGDERQETINQILRAKLSMPQFISAEGQCLLRQLFKRNPVNRLGNGPRGVNELKSHAFFAEINWNRLVAKSVVPPYKPRISDDCTFHFDPEFTKRAPRDSAAEPPSPSAIDVFRGFSFTSPSLICEVPRFEQPPRPDCFSKERDLYY</sequence>
<keyword evidence="9" id="KW-0418">Kinase</keyword>
<evidence type="ECO:0000256" key="8">
    <source>
        <dbReference type="ARBA" id="ARBA00022741"/>
    </source>
</evidence>
<dbReference type="PROSITE" id="PS51285">
    <property type="entry name" value="AGC_KINASE_CTER"/>
    <property type="match status" value="1"/>
</dbReference>
<dbReference type="Pfam" id="PF00069">
    <property type="entry name" value="Pkinase"/>
    <property type="match status" value="1"/>
</dbReference>
<dbReference type="Gene3D" id="1.10.510.10">
    <property type="entry name" value="Transferase(Phosphotransferase) domain 1"/>
    <property type="match status" value="1"/>
</dbReference>
<dbReference type="SUPFAM" id="SSF56112">
    <property type="entry name" value="Protein kinase-like (PK-like)"/>
    <property type="match status" value="1"/>
</dbReference>
<evidence type="ECO:0000256" key="11">
    <source>
        <dbReference type="ARBA" id="ARBA00047899"/>
    </source>
</evidence>
<accession>A0A1I7YRN9</accession>
<dbReference type="GO" id="GO:0005524">
    <property type="term" value="F:ATP binding"/>
    <property type="evidence" value="ECO:0007669"/>
    <property type="project" value="UniProtKB-UniRule"/>
</dbReference>
<comment type="cofactor">
    <cofactor evidence="1">
        <name>Mg(2+)</name>
        <dbReference type="ChEBI" id="CHEBI:18420"/>
    </cofactor>
</comment>
<dbReference type="SMART" id="SM00133">
    <property type="entry name" value="S_TK_X"/>
    <property type="match status" value="1"/>
</dbReference>
<dbReference type="InterPro" id="IPR017441">
    <property type="entry name" value="Protein_kinase_ATP_BS"/>
</dbReference>
<evidence type="ECO:0000256" key="10">
    <source>
        <dbReference type="ARBA" id="ARBA00022840"/>
    </source>
</evidence>
<evidence type="ECO:0000256" key="14">
    <source>
        <dbReference type="RuleBase" id="RU000304"/>
    </source>
</evidence>
<reference evidence="19" key="1">
    <citation type="submission" date="2016-11" db="UniProtKB">
        <authorList>
            <consortium name="WormBaseParasite"/>
        </authorList>
    </citation>
    <scope>IDENTIFICATION</scope>
</reference>
<keyword evidence="6" id="KW-0808">Transferase</keyword>
<dbReference type="InterPro" id="IPR008271">
    <property type="entry name" value="Ser/Thr_kinase_AS"/>
</dbReference>
<evidence type="ECO:0000256" key="15">
    <source>
        <dbReference type="SAM" id="MobiDB-lite"/>
    </source>
</evidence>
<proteinExistence type="inferred from homology"/>
<evidence type="ECO:0000256" key="13">
    <source>
        <dbReference type="PROSITE-ProRule" id="PRU10141"/>
    </source>
</evidence>
<evidence type="ECO:0000256" key="6">
    <source>
        <dbReference type="ARBA" id="ARBA00022679"/>
    </source>
</evidence>
<dbReference type="SMART" id="SM00220">
    <property type="entry name" value="S_TKc"/>
    <property type="match status" value="1"/>
</dbReference>
<evidence type="ECO:0000256" key="4">
    <source>
        <dbReference type="ARBA" id="ARBA00022527"/>
    </source>
</evidence>
<comment type="catalytic activity">
    <reaction evidence="12">
        <text>L-seryl-[protein] + ATP = O-phospho-L-seryl-[protein] + ADP + H(+)</text>
        <dbReference type="Rhea" id="RHEA:17989"/>
        <dbReference type="Rhea" id="RHEA-COMP:9863"/>
        <dbReference type="Rhea" id="RHEA-COMP:11604"/>
        <dbReference type="ChEBI" id="CHEBI:15378"/>
        <dbReference type="ChEBI" id="CHEBI:29999"/>
        <dbReference type="ChEBI" id="CHEBI:30616"/>
        <dbReference type="ChEBI" id="CHEBI:83421"/>
        <dbReference type="ChEBI" id="CHEBI:456216"/>
        <dbReference type="EC" id="2.7.11.1"/>
    </reaction>
</comment>
<name>A0A1I7YRN9_9BILA</name>
<evidence type="ECO:0000256" key="7">
    <source>
        <dbReference type="ARBA" id="ARBA00022737"/>
    </source>
</evidence>
<dbReference type="Pfam" id="PF00433">
    <property type="entry name" value="Pkinase_C"/>
    <property type="match status" value="1"/>
</dbReference>
<feature type="domain" description="Protein kinase" evidence="16">
    <location>
        <begin position="129"/>
        <end position="388"/>
    </location>
</feature>
<dbReference type="PROSITE" id="PS50011">
    <property type="entry name" value="PROTEIN_KINASE_DOM"/>
    <property type="match status" value="1"/>
</dbReference>
<keyword evidence="4 14" id="KW-0723">Serine/threonine-protein kinase</keyword>
<dbReference type="PANTHER" id="PTHR24351">
    <property type="entry name" value="RIBOSOMAL PROTEIN S6 KINASE"/>
    <property type="match status" value="1"/>
</dbReference>
<evidence type="ECO:0000256" key="2">
    <source>
        <dbReference type="ARBA" id="ARBA00009804"/>
    </source>
</evidence>
<keyword evidence="7" id="KW-0677">Repeat</keyword>
<keyword evidence="18" id="KW-1185">Reference proteome</keyword>
<dbReference type="InterPro" id="IPR000719">
    <property type="entry name" value="Prot_kinase_dom"/>
</dbReference>
<evidence type="ECO:0000259" key="16">
    <source>
        <dbReference type="PROSITE" id="PS50011"/>
    </source>
</evidence>
<evidence type="ECO:0000256" key="3">
    <source>
        <dbReference type="ARBA" id="ARBA00012513"/>
    </source>
</evidence>
<dbReference type="AlphaFoldDB" id="A0A1I7YRN9"/>
<dbReference type="InterPro" id="IPR000961">
    <property type="entry name" value="AGC-kinase_C"/>
</dbReference>
<comment type="catalytic activity">
    <reaction evidence="11">
        <text>L-threonyl-[protein] + ATP = O-phospho-L-threonyl-[protein] + ADP + H(+)</text>
        <dbReference type="Rhea" id="RHEA:46608"/>
        <dbReference type="Rhea" id="RHEA-COMP:11060"/>
        <dbReference type="Rhea" id="RHEA-COMP:11605"/>
        <dbReference type="ChEBI" id="CHEBI:15378"/>
        <dbReference type="ChEBI" id="CHEBI:30013"/>
        <dbReference type="ChEBI" id="CHEBI:30616"/>
        <dbReference type="ChEBI" id="CHEBI:61977"/>
        <dbReference type="ChEBI" id="CHEBI:456216"/>
        <dbReference type="EC" id="2.7.11.1"/>
    </reaction>
</comment>
<dbReference type="Proteomes" id="UP000095287">
    <property type="component" value="Unplaced"/>
</dbReference>
<evidence type="ECO:0000313" key="18">
    <source>
        <dbReference type="Proteomes" id="UP000095287"/>
    </source>
</evidence>
<evidence type="ECO:0000259" key="17">
    <source>
        <dbReference type="PROSITE" id="PS51285"/>
    </source>
</evidence>
<protein>
    <recommendedName>
        <fullName evidence="3">non-specific serine/threonine protein kinase</fullName>
        <ecNumber evidence="3">2.7.11.1</ecNumber>
    </recommendedName>
</protein>
<feature type="domain" description="AGC-kinase C-terminal" evidence="17">
    <location>
        <begin position="389"/>
        <end position="457"/>
    </location>
</feature>
<evidence type="ECO:0000256" key="9">
    <source>
        <dbReference type="ARBA" id="ARBA00022777"/>
    </source>
</evidence>
<dbReference type="PROSITE" id="PS00108">
    <property type="entry name" value="PROTEIN_KINASE_ST"/>
    <property type="match status" value="1"/>
</dbReference>
<evidence type="ECO:0000256" key="5">
    <source>
        <dbReference type="ARBA" id="ARBA00022553"/>
    </source>
</evidence>
<keyword evidence="10 13" id="KW-0067">ATP-binding</keyword>
<dbReference type="GO" id="GO:0106310">
    <property type="term" value="F:protein serine kinase activity"/>
    <property type="evidence" value="ECO:0007669"/>
    <property type="project" value="RHEA"/>
</dbReference>
<dbReference type="PROSITE" id="PS00107">
    <property type="entry name" value="PROTEIN_KINASE_ATP"/>
    <property type="match status" value="1"/>
</dbReference>
<dbReference type="EC" id="2.7.11.1" evidence="3"/>
<dbReference type="GO" id="GO:0004674">
    <property type="term" value="F:protein serine/threonine kinase activity"/>
    <property type="evidence" value="ECO:0007669"/>
    <property type="project" value="UniProtKB-KW"/>
</dbReference>
<dbReference type="InterPro" id="IPR017892">
    <property type="entry name" value="Pkinase_C"/>
</dbReference>
<feature type="binding site" evidence="13">
    <location>
        <position position="161"/>
    </location>
    <ligand>
        <name>ATP</name>
        <dbReference type="ChEBI" id="CHEBI:30616"/>
    </ligand>
</feature>
<keyword evidence="5" id="KW-0597">Phosphoprotein</keyword>
<organism evidence="18 19">
    <name type="scientific">Steinernema glaseri</name>
    <dbReference type="NCBI Taxonomy" id="37863"/>
    <lineage>
        <taxon>Eukaryota</taxon>
        <taxon>Metazoa</taxon>
        <taxon>Ecdysozoa</taxon>
        <taxon>Nematoda</taxon>
        <taxon>Chromadorea</taxon>
        <taxon>Rhabditida</taxon>
        <taxon>Tylenchina</taxon>
        <taxon>Panagrolaimomorpha</taxon>
        <taxon>Strongyloidoidea</taxon>
        <taxon>Steinernematidae</taxon>
        <taxon>Steinernema</taxon>
    </lineage>
</organism>
<feature type="compositionally biased region" description="Polar residues" evidence="15">
    <location>
        <begin position="38"/>
        <end position="53"/>
    </location>
</feature>
<comment type="similarity">
    <text evidence="2">Belongs to the protein kinase superfamily. AGC Ser/Thr protein kinase family. S6 kinase subfamily.</text>
</comment>
<dbReference type="FunFam" id="3.30.200.20:FF:000013">
    <property type="entry name" value="Ribosomal protein S6 kinase"/>
    <property type="match status" value="1"/>
</dbReference>
<dbReference type="InterPro" id="IPR011009">
    <property type="entry name" value="Kinase-like_dom_sf"/>
</dbReference>
<evidence type="ECO:0000256" key="1">
    <source>
        <dbReference type="ARBA" id="ARBA00001946"/>
    </source>
</evidence>
<feature type="region of interest" description="Disordered" evidence="15">
    <location>
        <begin position="37"/>
        <end position="62"/>
    </location>
</feature>
<dbReference type="WBParaSite" id="L893_g19020.t1">
    <property type="protein sequence ID" value="L893_g19020.t1"/>
    <property type="gene ID" value="L893_g19020"/>
</dbReference>
<evidence type="ECO:0000256" key="12">
    <source>
        <dbReference type="ARBA" id="ARBA00048679"/>
    </source>
</evidence>
<keyword evidence="8 13" id="KW-0547">Nucleotide-binding</keyword>
<dbReference type="FunFam" id="1.10.510.10:FF:000010">
    <property type="entry name" value="Ribosomal protein S6 kinase"/>
    <property type="match status" value="1"/>
</dbReference>